<dbReference type="EMBL" id="DSTK01000012">
    <property type="protein sequence ID" value="HFK96379.1"/>
    <property type="molecule type" value="Genomic_DNA"/>
</dbReference>
<reference evidence="1" key="1">
    <citation type="journal article" date="2020" name="mSystems">
        <title>Genome- and Community-Level Interaction Insights into Carbon Utilization and Element Cycling Functions of Hydrothermarchaeota in Hydrothermal Sediment.</title>
        <authorList>
            <person name="Zhou Z."/>
            <person name="Liu Y."/>
            <person name="Xu W."/>
            <person name="Pan J."/>
            <person name="Luo Z.H."/>
            <person name="Li M."/>
        </authorList>
    </citation>
    <scope>NUCLEOTIDE SEQUENCE [LARGE SCALE GENOMIC DNA]</scope>
    <source>
        <strain evidence="1">SpSt-456</strain>
    </source>
</reference>
<dbReference type="InterPro" id="IPR011856">
    <property type="entry name" value="tRNA_endonuc-like_dom_sf"/>
</dbReference>
<sequence>MDKQRINPAIIVPGDSTRYLKRLPRLHKKFDENDLQDLLARYPDLLPVHAVRDDIGALLCVGREVAVSCGVIDNLYLSTSGYPVIVETKLWRNPQARREVLSQTLDYIKDVVRKDYEWFEKQWALYRSARSDERSSLIDALNALSNDEIDETFIVDRVNRALGQGDVIAMIVGDGIETRLQELVTHLCRDSCHLRYSLALVELTCYEIGHDNKEEILVVPRIVQDIEPVQRAYVRVEVPESFREWITVTPVVANATEEAKHSRANLNEEDFLLAVRQTVGRECADAMHEFYGELVKEYSLELDFKAAAIMVKVPHPDGDGYGVSVLGLEKQGRVYNTGHMRGQLRRWGLDEETVERITSQYWKALHSIDSRFRMDGIGHLSPNQFVPFTEIREKLPEIKQIIGQTVAEIRSAYEQSR</sequence>
<comment type="caution">
    <text evidence="1">The sequence shown here is derived from an EMBL/GenBank/DDBJ whole genome shotgun (WGS) entry which is preliminary data.</text>
</comment>
<accession>A0A832A467</accession>
<name>A0A832A467_9BACT</name>
<evidence type="ECO:0000313" key="1">
    <source>
        <dbReference type="EMBL" id="HFK96379.1"/>
    </source>
</evidence>
<organism evidence="1">
    <name type="scientific">Desulfacinum infernum</name>
    <dbReference type="NCBI Taxonomy" id="35837"/>
    <lineage>
        <taxon>Bacteria</taxon>
        <taxon>Pseudomonadati</taxon>
        <taxon>Thermodesulfobacteriota</taxon>
        <taxon>Syntrophobacteria</taxon>
        <taxon>Syntrophobacterales</taxon>
        <taxon>Syntrophobacteraceae</taxon>
        <taxon>Desulfacinum</taxon>
    </lineage>
</organism>
<gene>
    <name evidence="1" type="ORF">ENS06_03515</name>
</gene>
<proteinExistence type="predicted"/>
<dbReference type="Gene3D" id="3.40.1350.10">
    <property type="match status" value="1"/>
</dbReference>
<dbReference type="AlphaFoldDB" id="A0A832A467"/>
<dbReference type="GO" id="GO:0003676">
    <property type="term" value="F:nucleic acid binding"/>
    <property type="evidence" value="ECO:0007669"/>
    <property type="project" value="InterPro"/>
</dbReference>
<protein>
    <submittedName>
        <fullName evidence="1">Uncharacterized protein</fullName>
    </submittedName>
</protein>